<evidence type="ECO:0000313" key="3">
    <source>
        <dbReference type="EMBL" id="KAJ1949320.1"/>
    </source>
</evidence>
<accession>A0A9W8AJQ7</accession>
<feature type="coiled-coil region" evidence="1">
    <location>
        <begin position="266"/>
        <end position="293"/>
    </location>
</feature>
<gene>
    <name evidence="3" type="ORF">IWQ62_006752</name>
</gene>
<evidence type="ECO:0000256" key="1">
    <source>
        <dbReference type="SAM" id="Coils"/>
    </source>
</evidence>
<feature type="coiled-coil region" evidence="1">
    <location>
        <begin position="75"/>
        <end position="187"/>
    </location>
</feature>
<feature type="non-terminal residue" evidence="3">
    <location>
        <position position="381"/>
    </location>
</feature>
<dbReference type="Proteomes" id="UP001150925">
    <property type="component" value="Unassembled WGS sequence"/>
</dbReference>
<evidence type="ECO:0000256" key="2">
    <source>
        <dbReference type="SAM" id="MobiDB-lite"/>
    </source>
</evidence>
<feature type="region of interest" description="Disordered" evidence="2">
    <location>
        <begin position="1"/>
        <end position="53"/>
    </location>
</feature>
<organism evidence="3 4">
    <name type="scientific">Dispira parvispora</name>
    <dbReference type="NCBI Taxonomy" id="1520584"/>
    <lineage>
        <taxon>Eukaryota</taxon>
        <taxon>Fungi</taxon>
        <taxon>Fungi incertae sedis</taxon>
        <taxon>Zoopagomycota</taxon>
        <taxon>Kickxellomycotina</taxon>
        <taxon>Dimargaritomycetes</taxon>
        <taxon>Dimargaritales</taxon>
        <taxon>Dimargaritaceae</taxon>
        <taxon>Dispira</taxon>
    </lineage>
</organism>
<feature type="compositionally biased region" description="Polar residues" evidence="2">
    <location>
        <begin position="370"/>
        <end position="381"/>
    </location>
</feature>
<reference evidence="3" key="1">
    <citation type="submission" date="2022-07" db="EMBL/GenBank/DDBJ databases">
        <title>Phylogenomic reconstructions and comparative analyses of Kickxellomycotina fungi.</title>
        <authorList>
            <person name="Reynolds N.K."/>
            <person name="Stajich J.E."/>
            <person name="Barry K."/>
            <person name="Grigoriev I.V."/>
            <person name="Crous P."/>
            <person name="Smith M.E."/>
        </authorList>
    </citation>
    <scope>NUCLEOTIDE SEQUENCE</scope>
    <source>
        <strain evidence="3">RSA 1196</strain>
    </source>
</reference>
<sequence>NEGAAGEVTSGVPSAVGKSLGAELMHATQGQRGSEKNEEDGASPTWKTNPHRRSILASDADTLTRSLANPATSTFQELQEAVARLQKENTDMCQQLSDSQRDLIAKKQALEAKTTEEHQRLSLDLVTAQRELVELRSQLEVLQTQYDQALLDLENGEHTLGVTQQQLQLARQDLVQLEKNQVNLRTNQTLEAQTKADLVSQYNLVDRMTRGLTTRQESLNQRCQTLYTTYQKRLDHLTTCLDSYVDQLVHLSHKLGEQRTQHVATLRTHTLRITELEEANHQLTDRVRSLDKEAQSSATALSQLQSTLQREMGLSESKIAQLRAVVTKYENEKDGDSTSDLWQSILSASETETRVDGDEPQSLLGALESPMTTQSRGLAAT</sequence>
<evidence type="ECO:0000313" key="4">
    <source>
        <dbReference type="Proteomes" id="UP001150925"/>
    </source>
</evidence>
<feature type="region of interest" description="Disordered" evidence="2">
    <location>
        <begin position="349"/>
        <end position="381"/>
    </location>
</feature>
<protein>
    <submittedName>
        <fullName evidence="3">Uncharacterized protein</fullName>
    </submittedName>
</protein>
<feature type="non-terminal residue" evidence="3">
    <location>
        <position position="1"/>
    </location>
</feature>
<dbReference type="EMBL" id="JANBPY010004053">
    <property type="protein sequence ID" value="KAJ1949320.1"/>
    <property type="molecule type" value="Genomic_DNA"/>
</dbReference>
<dbReference type="AlphaFoldDB" id="A0A9W8AJQ7"/>
<keyword evidence="4" id="KW-1185">Reference proteome</keyword>
<proteinExistence type="predicted"/>
<comment type="caution">
    <text evidence="3">The sequence shown here is derived from an EMBL/GenBank/DDBJ whole genome shotgun (WGS) entry which is preliminary data.</text>
</comment>
<name>A0A9W8AJQ7_9FUNG</name>
<keyword evidence="1" id="KW-0175">Coiled coil</keyword>